<accession>A0AAV3ZCT0</accession>
<protein>
    <submittedName>
        <fullName evidence="1">Nuclear receptor subfamily 5 group a member 2</fullName>
    </submittedName>
</protein>
<reference evidence="1 2" key="1">
    <citation type="journal article" date="2021" name="Elife">
        <title>Chloroplast acquisition without the gene transfer in kleptoplastic sea slugs, Plakobranchus ocellatus.</title>
        <authorList>
            <person name="Maeda T."/>
            <person name="Takahashi S."/>
            <person name="Yoshida T."/>
            <person name="Shimamura S."/>
            <person name="Takaki Y."/>
            <person name="Nagai Y."/>
            <person name="Toyoda A."/>
            <person name="Suzuki Y."/>
            <person name="Arimoto A."/>
            <person name="Ishii H."/>
            <person name="Satoh N."/>
            <person name="Nishiyama T."/>
            <person name="Hasebe M."/>
            <person name="Maruyama T."/>
            <person name="Minagawa J."/>
            <person name="Obokata J."/>
            <person name="Shigenobu S."/>
        </authorList>
    </citation>
    <scope>NUCLEOTIDE SEQUENCE [LARGE SCALE GENOMIC DNA]</scope>
</reference>
<name>A0AAV3ZCT0_9GAST</name>
<gene>
    <name evidence="1" type="ORF">PoB_001946000</name>
</gene>
<evidence type="ECO:0000313" key="1">
    <source>
        <dbReference type="EMBL" id="GFN92954.1"/>
    </source>
</evidence>
<organism evidence="1 2">
    <name type="scientific">Plakobranchus ocellatus</name>
    <dbReference type="NCBI Taxonomy" id="259542"/>
    <lineage>
        <taxon>Eukaryota</taxon>
        <taxon>Metazoa</taxon>
        <taxon>Spiralia</taxon>
        <taxon>Lophotrochozoa</taxon>
        <taxon>Mollusca</taxon>
        <taxon>Gastropoda</taxon>
        <taxon>Heterobranchia</taxon>
        <taxon>Euthyneura</taxon>
        <taxon>Panpulmonata</taxon>
        <taxon>Sacoglossa</taxon>
        <taxon>Placobranchoidea</taxon>
        <taxon>Plakobranchidae</taxon>
        <taxon>Plakobranchus</taxon>
    </lineage>
</organism>
<dbReference type="Proteomes" id="UP000735302">
    <property type="component" value="Unassembled WGS sequence"/>
</dbReference>
<dbReference type="EMBL" id="BLXT01002301">
    <property type="protein sequence ID" value="GFN92954.1"/>
    <property type="molecule type" value="Genomic_DNA"/>
</dbReference>
<proteinExistence type="predicted"/>
<dbReference type="AlphaFoldDB" id="A0AAV3ZCT0"/>
<keyword evidence="2" id="KW-1185">Reference proteome</keyword>
<comment type="caution">
    <text evidence="1">The sequence shown here is derived from an EMBL/GenBank/DDBJ whole genome shotgun (WGS) entry which is preliminary data.</text>
</comment>
<keyword evidence="1" id="KW-0675">Receptor</keyword>
<evidence type="ECO:0000313" key="2">
    <source>
        <dbReference type="Proteomes" id="UP000735302"/>
    </source>
</evidence>
<sequence>MRWRPWLMTRKCVAERIAAIADGWKISNQEDFHQCRQLEGVWSGLMPLLTATRCEARTVANTDNQSMKICKSWARSLCVTIACHHNNDMKWL</sequence>